<dbReference type="AlphaFoldDB" id="A0AAV4K8Y5"/>
<dbReference type="Proteomes" id="UP000630135">
    <property type="component" value="Unassembled WGS sequence"/>
</dbReference>
<dbReference type="SMART" id="SM00849">
    <property type="entry name" value="Lactamase_B"/>
    <property type="match status" value="1"/>
</dbReference>
<keyword evidence="5" id="KW-1185">Reference proteome</keyword>
<dbReference type="EMBL" id="BMLZ01000005">
    <property type="protein sequence ID" value="GGP29034.1"/>
    <property type="molecule type" value="Genomic_DNA"/>
</dbReference>
<dbReference type="PANTHER" id="PTHR30619">
    <property type="entry name" value="DNA INTERNALIZATION/COMPETENCE PROTEIN COMEC/REC2"/>
    <property type="match status" value="1"/>
</dbReference>
<dbReference type="InterPro" id="IPR052159">
    <property type="entry name" value="Competence_DNA_uptake"/>
</dbReference>
<evidence type="ECO:0000256" key="1">
    <source>
        <dbReference type="SAM" id="MobiDB-lite"/>
    </source>
</evidence>
<dbReference type="RefSeq" id="WP_017871431.1">
    <property type="nucleotide sequence ID" value="NZ_BMLZ01000005.1"/>
</dbReference>
<feature type="compositionally biased region" description="Low complexity" evidence="1">
    <location>
        <begin position="18"/>
        <end position="58"/>
    </location>
</feature>
<evidence type="ECO:0000259" key="2">
    <source>
        <dbReference type="SMART" id="SM00849"/>
    </source>
</evidence>
<protein>
    <recommendedName>
        <fullName evidence="2">Metallo-beta-lactamase domain-containing protein</fullName>
    </recommendedName>
</protein>
<evidence type="ECO:0000313" key="3">
    <source>
        <dbReference type="EMBL" id="GGI79981.1"/>
    </source>
</evidence>
<dbReference type="GeneID" id="59165544"/>
<accession>A0AAV4K8Y5</accession>
<dbReference type="Gene3D" id="3.60.15.10">
    <property type="entry name" value="Ribonuclease Z/Hydroxyacylglutathione hydrolase-like"/>
    <property type="match status" value="1"/>
</dbReference>
<reference evidence="5" key="3">
    <citation type="journal article" date="2019" name="Int. J. Syst. Evol. Microbiol.">
        <title>The Global Catalogue of Microorganisms (GCM) 10K type strain sequencing project: providing services to taxonomists for standard genome sequencing and annotation.</title>
        <authorList>
            <consortium name="The Broad Institute Genomics Platform"/>
            <consortium name="The Broad Institute Genome Sequencing Center for Infectious Disease"/>
            <person name="Wu L."/>
            <person name="Ma J."/>
        </authorList>
    </citation>
    <scope>NUCLEOTIDE SEQUENCE [LARGE SCALE GENOMIC DNA]</scope>
    <source>
        <strain evidence="5">CGMCC 1.8884</strain>
    </source>
</reference>
<dbReference type="Pfam" id="PF00753">
    <property type="entry name" value="Lactamase_B"/>
    <property type="match status" value="1"/>
</dbReference>
<evidence type="ECO:0000313" key="4">
    <source>
        <dbReference type="EMBL" id="GGP29034.1"/>
    </source>
</evidence>
<proteinExistence type="predicted"/>
<reference evidence="3" key="2">
    <citation type="journal article" date="2014" name="Int. J. Syst. Evol. Microbiol.">
        <title>Complete genome sequence of Corynebacterium casei LMG S-19264T (=DSM 44701T), isolated from a smear-ripened cheese.</title>
        <authorList>
            <consortium name="US DOE Joint Genome Institute (JGI-PGF)"/>
            <person name="Walter F."/>
            <person name="Albersmeier A."/>
            <person name="Kalinowski J."/>
            <person name="Ruckert C."/>
        </authorList>
    </citation>
    <scope>NUCLEOTIDE SEQUENCE</scope>
    <source>
        <strain evidence="3">CGMCC 1.8885</strain>
    </source>
</reference>
<gene>
    <name evidence="4" type="ORF">GCM10008021_06850</name>
    <name evidence="3" type="ORF">GCM10010914_12800</name>
</gene>
<dbReference type="SUPFAM" id="SSF56281">
    <property type="entry name" value="Metallo-hydrolase/oxidoreductase"/>
    <property type="match status" value="1"/>
</dbReference>
<name>A0AAV4K8Y5_9DEIO</name>
<sequence>MSRGTEKGAAPRRKAGESKSATGKTTTRKTTTTKTTSTRAKAGTAKSAAKSSRPASKSGTSRPRSAALAKSAPTVRMRVDERDLHPPRRPGSADILAVALVVFMSVLAACSTSLDKGRGQPTGQTGQPAPQGEVSVQFLDVGQGDAVLVRSPEGKTLLVDGGRSAERMREQLERQGVDKIDLMVASHADADHIAGLVEAARTGRPTLFINNGLGGTTRTWERLVTALEGAGTTFQKANNQVINLGSVKVRVIAPPSGMGDDQNENSVGVRVEFGQFAALLTGDSEKKETLAWIEENRPEIRGPVQVYKSIHHGAANGDHQAWLDVVRPENVVISVGENSYGHPTRSALDLYKKNGLRVFRTDRQGTVTFRGKADGTYVSDTER</sequence>
<dbReference type="InterPro" id="IPR001279">
    <property type="entry name" value="Metallo-B-lactamas"/>
</dbReference>
<dbReference type="InterPro" id="IPR036866">
    <property type="entry name" value="RibonucZ/Hydroxyglut_hydro"/>
</dbReference>
<organism evidence="3 6">
    <name type="scientific">Deinococcus wulumuqiensis</name>
    <dbReference type="NCBI Taxonomy" id="980427"/>
    <lineage>
        <taxon>Bacteria</taxon>
        <taxon>Thermotogati</taxon>
        <taxon>Deinococcota</taxon>
        <taxon>Deinococci</taxon>
        <taxon>Deinococcales</taxon>
        <taxon>Deinococcaceae</taxon>
        <taxon>Deinococcus</taxon>
    </lineage>
</organism>
<feature type="compositionally biased region" description="Basic and acidic residues" evidence="1">
    <location>
        <begin position="77"/>
        <end position="86"/>
    </location>
</feature>
<dbReference type="InterPro" id="IPR035681">
    <property type="entry name" value="ComA-like_MBL"/>
</dbReference>
<evidence type="ECO:0000313" key="5">
    <source>
        <dbReference type="Proteomes" id="UP000630135"/>
    </source>
</evidence>
<feature type="domain" description="Metallo-beta-lactamase" evidence="2">
    <location>
        <begin position="143"/>
        <end position="311"/>
    </location>
</feature>
<evidence type="ECO:0000313" key="6">
    <source>
        <dbReference type="Proteomes" id="UP000652720"/>
    </source>
</evidence>
<dbReference type="EMBL" id="BMMA01000008">
    <property type="protein sequence ID" value="GGI79981.1"/>
    <property type="molecule type" value="Genomic_DNA"/>
</dbReference>
<reference evidence="4" key="1">
    <citation type="journal article" date="2014" name="Int. J. Syst. Evol. Microbiol.">
        <title>Complete genome of a new Firmicutes species belonging to the dominant human colonic microbiota ('Ruminococcus bicirculans') reveals two chromosomes and a selective capacity to utilize plant glucans.</title>
        <authorList>
            <consortium name="NISC Comparative Sequencing Program"/>
            <person name="Wegmann U."/>
            <person name="Louis P."/>
            <person name="Goesmann A."/>
            <person name="Henrissat B."/>
            <person name="Duncan S.H."/>
            <person name="Flint H.J."/>
        </authorList>
    </citation>
    <scope>NUCLEOTIDE SEQUENCE</scope>
    <source>
        <strain evidence="4">CGMCC 1.8884</strain>
    </source>
</reference>
<dbReference type="Proteomes" id="UP000652720">
    <property type="component" value="Unassembled WGS sequence"/>
</dbReference>
<feature type="region of interest" description="Disordered" evidence="1">
    <location>
        <begin position="1"/>
        <end position="91"/>
    </location>
</feature>
<dbReference type="CDD" id="cd07731">
    <property type="entry name" value="ComA-like_MBL-fold"/>
    <property type="match status" value="1"/>
</dbReference>
<reference evidence="3" key="4">
    <citation type="submission" date="2023-08" db="EMBL/GenBank/DDBJ databases">
        <authorList>
            <person name="Sun Q."/>
            <person name="Zhou Y."/>
        </authorList>
    </citation>
    <scope>NUCLEOTIDE SEQUENCE</scope>
    <source>
        <strain evidence="4">CGMCC 1.8884</strain>
        <strain evidence="3">CGMCC 1.8885</strain>
    </source>
</reference>
<dbReference type="PANTHER" id="PTHR30619:SF1">
    <property type="entry name" value="RECOMBINATION PROTEIN 2"/>
    <property type="match status" value="1"/>
</dbReference>
<comment type="caution">
    <text evidence="3">The sequence shown here is derived from an EMBL/GenBank/DDBJ whole genome shotgun (WGS) entry which is preliminary data.</text>
</comment>